<sequence length="471" mass="54040">MEDMRFQPLNFSKLRFYSCSQSHLVLHCLNELAGRDMSDGLKGVLAENCPLRVHISRDCSISCIQGVSMICSLIKKINSVCLTFDLDETKDFVPLMKQLKRCECISYVQLNNPKDRIKFNDYLRALQVGRMLSCVRMLNIVRPDIGEKAPELNIGWHMRTMRLVECESLSFSRRFLEAAIGQKSIWGLHLVDCLLDHGCLEVLQQILRKFPQHIRYLSILSIRASSFRVAEFLSGIAGLRKLCTLEMSFDELSRQEESSFEYILLKNTLEKLRLVKCTFSKEHLEALSNWFPQMSTLRNLSFVCLVVHDSIAFQQMICSVRHLHCLESITIERTSLSDEILDVLSSVLSELNDIKWVYLAKIGSDHHPSRLQNLFRAIASCKRITALAFADMQINDALMPSICEMVESLEDLRDLTLWKNAFSANALEDLSVALERRSNSLNILDIKDNEGSRNERVVKLLQKNCRSVIHD</sequence>
<dbReference type="InterPro" id="IPR032675">
    <property type="entry name" value="LRR_dom_sf"/>
</dbReference>
<dbReference type="EMBL" id="AMQN01034747">
    <property type="status" value="NOT_ANNOTATED_CDS"/>
    <property type="molecule type" value="Genomic_DNA"/>
</dbReference>
<dbReference type="AlphaFoldDB" id="R7VLU3"/>
<dbReference type="EMBL" id="KB291842">
    <property type="protein sequence ID" value="ELU18571.1"/>
    <property type="molecule type" value="Genomic_DNA"/>
</dbReference>
<keyword evidence="3" id="KW-1185">Reference proteome</keyword>
<evidence type="ECO:0000313" key="3">
    <source>
        <dbReference type="Proteomes" id="UP000014760"/>
    </source>
</evidence>
<protein>
    <recommendedName>
        <fullName evidence="4">F-box domain-containing protein</fullName>
    </recommendedName>
</protein>
<dbReference type="EnsemblMetazoa" id="CapteT193214">
    <property type="protein sequence ID" value="CapteP193214"/>
    <property type="gene ID" value="CapteG193214"/>
</dbReference>
<name>R7VLU3_CAPTE</name>
<reference evidence="2" key="3">
    <citation type="submission" date="2015-06" db="UniProtKB">
        <authorList>
            <consortium name="EnsemblMetazoa"/>
        </authorList>
    </citation>
    <scope>IDENTIFICATION</scope>
</reference>
<accession>R7VLU3</accession>
<evidence type="ECO:0000313" key="1">
    <source>
        <dbReference type="EMBL" id="ELU18571.1"/>
    </source>
</evidence>
<reference evidence="1 3" key="2">
    <citation type="journal article" date="2013" name="Nature">
        <title>Insights into bilaterian evolution from three spiralian genomes.</title>
        <authorList>
            <person name="Simakov O."/>
            <person name="Marletaz F."/>
            <person name="Cho S.J."/>
            <person name="Edsinger-Gonzales E."/>
            <person name="Havlak P."/>
            <person name="Hellsten U."/>
            <person name="Kuo D.H."/>
            <person name="Larsson T."/>
            <person name="Lv J."/>
            <person name="Arendt D."/>
            <person name="Savage R."/>
            <person name="Osoegawa K."/>
            <person name="de Jong P."/>
            <person name="Grimwood J."/>
            <person name="Chapman J.A."/>
            <person name="Shapiro H."/>
            <person name="Aerts A."/>
            <person name="Otillar R.P."/>
            <person name="Terry A.Y."/>
            <person name="Boore J.L."/>
            <person name="Grigoriev I.V."/>
            <person name="Lindberg D.R."/>
            <person name="Seaver E.C."/>
            <person name="Weisblat D.A."/>
            <person name="Putnam N.H."/>
            <person name="Rokhsar D.S."/>
        </authorList>
    </citation>
    <scope>NUCLEOTIDE SEQUENCE</scope>
    <source>
        <strain evidence="1 3">I ESC-2004</strain>
    </source>
</reference>
<gene>
    <name evidence="1" type="ORF">CAPTEDRAFT_193214</name>
</gene>
<reference evidence="3" key="1">
    <citation type="submission" date="2012-12" db="EMBL/GenBank/DDBJ databases">
        <authorList>
            <person name="Hellsten U."/>
            <person name="Grimwood J."/>
            <person name="Chapman J.A."/>
            <person name="Shapiro H."/>
            <person name="Aerts A."/>
            <person name="Otillar R.P."/>
            <person name="Terry A.Y."/>
            <person name="Boore J.L."/>
            <person name="Simakov O."/>
            <person name="Marletaz F."/>
            <person name="Cho S.-J."/>
            <person name="Edsinger-Gonzales E."/>
            <person name="Havlak P."/>
            <person name="Kuo D.-H."/>
            <person name="Larsson T."/>
            <person name="Lv J."/>
            <person name="Arendt D."/>
            <person name="Savage R."/>
            <person name="Osoegawa K."/>
            <person name="de Jong P."/>
            <person name="Lindberg D.R."/>
            <person name="Seaver E.C."/>
            <person name="Weisblat D.A."/>
            <person name="Putnam N.H."/>
            <person name="Grigoriev I.V."/>
            <person name="Rokhsar D.S."/>
        </authorList>
    </citation>
    <scope>NUCLEOTIDE SEQUENCE</scope>
    <source>
        <strain evidence="3">I ESC-2004</strain>
    </source>
</reference>
<dbReference type="HOGENOM" id="CLU_009460_4_0_1"/>
<dbReference type="Proteomes" id="UP000014760">
    <property type="component" value="Unassembled WGS sequence"/>
</dbReference>
<evidence type="ECO:0000313" key="2">
    <source>
        <dbReference type="EnsemblMetazoa" id="CapteP193214"/>
    </source>
</evidence>
<dbReference type="Gene3D" id="3.80.10.10">
    <property type="entry name" value="Ribonuclease Inhibitor"/>
    <property type="match status" value="2"/>
</dbReference>
<evidence type="ECO:0008006" key="4">
    <source>
        <dbReference type="Google" id="ProtNLM"/>
    </source>
</evidence>
<organism evidence="1">
    <name type="scientific">Capitella teleta</name>
    <name type="common">Polychaete worm</name>
    <dbReference type="NCBI Taxonomy" id="283909"/>
    <lineage>
        <taxon>Eukaryota</taxon>
        <taxon>Metazoa</taxon>
        <taxon>Spiralia</taxon>
        <taxon>Lophotrochozoa</taxon>
        <taxon>Annelida</taxon>
        <taxon>Polychaeta</taxon>
        <taxon>Sedentaria</taxon>
        <taxon>Scolecida</taxon>
        <taxon>Capitellidae</taxon>
        <taxon>Capitella</taxon>
    </lineage>
</organism>
<proteinExistence type="predicted"/>
<dbReference type="SUPFAM" id="SSF52047">
    <property type="entry name" value="RNI-like"/>
    <property type="match status" value="1"/>
</dbReference>